<keyword evidence="2" id="KW-1185">Reference proteome</keyword>
<dbReference type="Proteomes" id="UP001145021">
    <property type="component" value="Unassembled WGS sequence"/>
</dbReference>
<accession>A0A9W8CKR4</accession>
<evidence type="ECO:0000313" key="1">
    <source>
        <dbReference type="EMBL" id="KAJ1645785.1"/>
    </source>
</evidence>
<dbReference type="InterPro" id="IPR032675">
    <property type="entry name" value="LRR_dom_sf"/>
</dbReference>
<dbReference type="EMBL" id="JANBOH010000089">
    <property type="protein sequence ID" value="KAJ1645785.1"/>
    <property type="molecule type" value="Genomic_DNA"/>
</dbReference>
<dbReference type="SUPFAM" id="SSF52047">
    <property type="entry name" value="RNI-like"/>
    <property type="match status" value="1"/>
</dbReference>
<organism evidence="1 2">
    <name type="scientific">Coemansia asiatica</name>
    <dbReference type="NCBI Taxonomy" id="1052880"/>
    <lineage>
        <taxon>Eukaryota</taxon>
        <taxon>Fungi</taxon>
        <taxon>Fungi incertae sedis</taxon>
        <taxon>Zoopagomycota</taxon>
        <taxon>Kickxellomycotina</taxon>
        <taxon>Kickxellomycetes</taxon>
        <taxon>Kickxellales</taxon>
        <taxon>Kickxellaceae</taxon>
        <taxon>Coemansia</taxon>
    </lineage>
</organism>
<protein>
    <submittedName>
        <fullName evidence="1">Uncharacterized protein</fullName>
    </submittedName>
</protein>
<comment type="caution">
    <text evidence="1">The sequence shown here is derived from an EMBL/GenBank/DDBJ whole genome shotgun (WGS) entry which is preliminary data.</text>
</comment>
<name>A0A9W8CKR4_9FUNG</name>
<dbReference type="Gene3D" id="3.80.10.10">
    <property type="entry name" value="Ribonuclease Inhibitor"/>
    <property type="match status" value="1"/>
</dbReference>
<reference evidence="1" key="1">
    <citation type="submission" date="2022-07" db="EMBL/GenBank/DDBJ databases">
        <title>Phylogenomic reconstructions and comparative analyses of Kickxellomycotina fungi.</title>
        <authorList>
            <person name="Reynolds N.K."/>
            <person name="Stajich J.E."/>
            <person name="Barry K."/>
            <person name="Grigoriev I.V."/>
            <person name="Crous P."/>
            <person name="Smith M.E."/>
        </authorList>
    </citation>
    <scope>NUCLEOTIDE SEQUENCE</scope>
    <source>
        <strain evidence="1">NBRC 105413</strain>
    </source>
</reference>
<dbReference type="AlphaFoldDB" id="A0A9W8CKR4"/>
<sequence length="586" mass="67316">MSQNGVLGSRDVLVHIFSTYYSTGWEYAHGPFETNYMRGLYPLAAVCSAWRSVAKEHFLLKHLALEVTKPPSRGRRAAYFRELFSNRHTEELHDMGAFGHIQTQDSRFIFHTNAHMVSYEDNRVSTLFIYLGNNVTTNDLLTALEQIGFAKRQWPMVTALHVVIDRMYVPGVANANAIREPLYHKLNSIGVAIDWIFKMAPHIVAVKLGSRAQLPYPMQIPLQASIMDNLGQLRQLEMSSQFCSFTIPPLFPPLTVLSICPVHHTLNFVLAKIDACCLKKLRLYQISPLHFFQSVGINSPSTPMEFPELAFLDLQFTAIMATNDASQEVPDDWYNRSGTERLLRFPKLRTVSIHDYYYDISGIVACFQHAPLHTLYFSTHPWVYLTAGIHRLTQLQRIWLTFEVRLNRSLPDDFFQPLLEMRTNTITELTFYSSKNIIQLPLTQIHLHNLRTLDLDLKLTFSQTIGFLNQLPSLTNLRFILDTVSVDRSPTLDLFQTDLAMSNRSLQHMVVVFNPMVTELGNEPDSMAVLHNILVLAAHLPALGRLRTCFTVMYFKQQLKRAMAVRQFAYKARHLQYLKYISRAEC</sequence>
<proteinExistence type="predicted"/>
<gene>
    <name evidence="1" type="ORF">LPJ64_002678</name>
</gene>
<evidence type="ECO:0000313" key="2">
    <source>
        <dbReference type="Proteomes" id="UP001145021"/>
    </source>
</evidence>